<keyword evidence="3" id="KW-1185">Reference proteome</keyword>
<sequence>MGNQGATRGRSGYHGDMTESPDPDRVDQRATDLLPEERAAGSDDPEREAEIILEDSDARTEDPEGTKHESTQTPD</sequence>
<feature type="compositionally biased region" description="Basic and acidic residues" evidence="1">
    <location>
        <begin position="56"/>
        <end position="75"/>
    </location>
</feature>
<dbReference type="Proteomes" id="UP000186132">
    <property type="component" value="Unassembled WGS sequence"/>
</dbReference>
<dbReference type="EMBL" id="FQVU01000004">
    <property type="protein sequence ID" value="SHG98021.1"/>
    <property type="molecule type" value="Genomic_DNA"/>
</dbReference>
<evidence type="ECO:0000256" key="1">
    <source>
        <dbReference type="SAM" id="MobiDB-lite"/>
    </source>
</evidence>
<protein>
    <recommendedName>
        <fullName evidence="4">MatE family transporter</fullName>
    </recommendedName>
</protein>
<proteinExistence type="predicted"/>
<gene>
    <name evidence="2" type="ORF">SAMN05443575_3006</name>
</gene>
<feature type="compositionally biased region" description="Basic and acidic residues" evidence="1">
    <location>
        <begin position="22"/>
        <end position="41"/>
    </location>
</feature>
<feature type="region of interest" description="Disordered" evidence="1">
    <location>
        <begin position="1"/>
        <end position="75"/>
    </location>
</feature>
<evidence type="ECO:0008006" key="4">
    <source>
        <dbReference type="Google" id="ProtNLM"/>
    </source>
</evidence>
<organism evidence="2 3">
    <name type="scientific">Jatrophihabitans endophyticus</name>
    <dbReference type="NCBI Taxonomy" id="1206085"/>
    <lineage>
        <taxon>Bacteria</taxon>
        <taxon>Bacillati</taxon>
        <taxon>Actinomycetota</taxon>
        <taxon>Actinomycetes</taxon>
        <taxon>Jatrophihabitantales</taxon>
        <taxon>Jatrophihabitantaceae</taxon>
        <taxon>Jatrophihabitans</taxon>
    </lineage>
</organism>
<dbReference type="AlphaFoldDB" id="A0A1M5P857"/>
<feature type="compositionally biased region" description="Acidic residues" evidence="1">
    <location>
        <begin position="43"/>
        <end position="55"/>
    </location>
</feature>
<accession>A0A1M5P857</accession>
<reference evidence="2 3" key="1">
    <citation type="submission" date="2016-11" db="EMBL/GenBank/DDBJ databases">
        <authorList>
            <person name="Jaros S."/>
            <person name="Januszkiewicz K."/>
            <person name="Wedrychowicz H."/>
        </authorList>
    </citation>
    <scope>NUCLEOTIDE SEQUENCE [LARGE SCALE GENOMIC DNA]</scope>
    <source>
        <strain evidence="2 3">DSM 45627</strain>
    </source>
</reference>
<name>A0A1M5P857_9ACTN</name>
<evidence type="ECO:0000313" key="3">
    <source>
        <dbReference type="Proteomes" id="UP000186132"/>
    </source>
</evidence>
<evidence type="ECO:0000313" key="2">
    <source>
        <dbReference type="EMBL" id="SHG98021.1"/>
    </source>
</evidence>
<dbReference type="STRING" id="1206085.SAMN05443575_3006"/>